<dbReference type="PANTHER" id="PTHR19378">
    <property type="entry name" value="GOLGIN- RELATED"/>
    <property type="match status" value="1"/>
</dbReference>
<evidence type="ECO:0000256" key="4">
    <source>
        <dbReference type="ARBA" id="ARBA00022618"/>
    </source>
</evidence>
<dbReference type="EMBL" id="WNYA01000453">
    <property type="protein sequence ID" value="KAG8548266.1"/>
    <property type="molecule type" value="Genomic_DNA"/>
</dbReference>
<evidence type="ECO:0000256" key="5">
    <source>
        <dbReference type="ARBA" id="ARBA00022701"/>
    </source>
</evidence>
<keyword evidence="6" id="KW-0498">Mitosis</keyword>
<evidence type="ECO:0000256" key="3">
    <source>
        <dbReference type="ARBA" id="ARBA00022490"/>
    </source>
</evidence>
<dbReference type="Pfam" id="PF14932">
    <property type="entry name" value="HAUS-augmin3"/>
    <property type="match status" value="1"/>
</dbReference>
<evidence type="ECO:0000256" key="7">
    <source>
        <dbReference type="ARBA" id="ARBA00023054"/>
    </source>
</evidence>
<dbReference type="GO" id="GO:0051301">
    <property type="term" value="P:cell division"/>
    <property type="evidence" value="ECO:0007669"/>
    <property type="project" value="UniProtKB-KW"/>
</dbReference>
<evidence type="ECO:0000256" key="2">
    <source>
        <dbReference type="ARBA" id="ARBA00009645"/>
    </source>
</evidence>
<name>A0AAV6ZG75_ENGPU</name>
<dbReference type="PRINTS" id="PR02089">
    <property type="entry name" value="HAUSAUGMINL3"/>
</dbReference>
<sequence length="590" mass="68407">MAKHLAPPSTKSLSRQRSMCFLLEPQRVQGSDFVNLLCRIGYPGAQDLKGEDFDWLCEGNEEIQHFLGWLCEVIDQRNVLSSEQLEAYNVLLESGQPLLEAEEIQNLLKGKDKGDDDEWEMEDMKSLEELEAELQGLRSLKAHRLQSRNKMESLGLTLLHNRLSWEKIEKKLEKNLNQVKEELCTLNSRCNSTLVSLRENVKELGRCHSTQMASSLFVSSLDLEGYLRMEDTCWEQVEEHAKRVLPVTEEDLEKLRKTQMEMGKESERLRTAWASQRMQLSIALGTLNGNMEALAWLDGGSGEQVWDPLRLPMLEREVQFLELEVEALQRQRLLGLVCEASLGLCLPALHGWVQSEKHRLSQVEQNQALVAEVLLSQFSRLQQVELGIHTEMRQHCQTERGLRELRVEMENRIYQLGKRLLGQRDVRTFPQWLVPLHMDSKDQTAVSLSAMLEHPSKQKEFFPKYEVLQRQAASLLQELRALSGLYHEPLEQTARLERDCELLHQSLCRGSRNLQLQDPNLTLTLETLFSNVSQFNYWFLDFLRELEHKKNLLQTSCWAQGRKLYVLFYKDPALLASMVEDLEQRVKDLQ</sequence>
<keyword evidence="12" id="KW-1185">Reference proteome</keyword>
<keyword evidence="5" id="KW-0493">Microtubule</keyword>
<dbReference type="GO" id="GO:0031023">
    <property type="term" value="P:microtubule organizing center organization"/>
    <property type="evidence" value="ECO:0007669"/>
    <property type="project" value="TreeGrafter"/>
</dbReference>
<dbReference type="AlphaFoldDB" id="A0AAV6ZG75"/>
<evidence type="ECO:0000313" key="12">
    <source>
        <dbReference type="Proteomes" id="UP000824782"/>
    </source>
</evidence>
<keyword evidence="4" id="KW-0132">Cell division</keyword>
<keyword evidence="8" id="KW-0206">Cytoskeleton</keyword>
<dbReference type="GO" id="GO:0005874">
    <property type="term" value="C:microtubule"/>
    <property type="evidence" value="ECO:0007669"/>
    <property type="project" value="UniProtKB-KW"/>
</dbReference>
<keyword evidence="7" id="KW-0175">Coiled coil</keyword>
<organism evidence="11 12">
    <name type="scientific">Engystomops pustulosus</name>
    <name type="common">Tungara frog</name>
    <name type="synonym">Physalaemus pustulosus</name>
    <dbReference type="NCBI Taxonomy" id="76066"/>
    <lineage>
        <taxon>Eukaryota</taxon>
        <taxon>Metazoa</taxon>
        <taxon>Chordata</taxon>
        <taxon>Craniata</taxon>
        <taxon>Vertebrata</taxon>
        <taxon>Euteleostomi</taxon>
        <taxon>Amphibia</taxon>
        <taxon>Batrachia</taxon>
        <taxon>Anura</taxon>
        <taxon>Neobatrachia</taxon>
        <taxon>Hyloidea</taxon>
        <taxon>Leptodactylidae</taxon>
        <taxon>Leiuperinae</taxon>
        <taxon>Engystomops</taxon>
    </lineage>
</organism>
<dbReference type="EMBL" id="WNYA01000453">
    <property type="protein sequence ID" value="KAG8548267.1"/>
    <property type="molecule type" value="Genomic_DNA"/>
</dbReference>
<dbReference type="GO" id="GO:0070652">
    <property type="term" value="C:HAUS complex"/>
    <property type="evidence" value="ECO:0007669"/>
    <property type="project" value="InterPro"/>
</dbReference>
<dbReference type="Proteomes" id="UP000824782">
    <property type="component" value="Unassembled WGS sequence"/>
</dbReference>
<comment type="subcellular location">
    <subcellularLocation>
        <location evidence="1">Cytoplasm</location>
        <location evidence="1">Cytoskeleton</location>
        <location evidence="1">Spindle</location>
    </subcellularLocation>
</comment>
<dbReference type="InterPro" id="IPR032733">
    <property type="entry name" value="HAUS3_N"/>
</dbReference>
<keyword evidence="9" id="KW-0131">Cell cycle</keyword>
<dbReference type="GO" id="GO:0005815">
    <property type="term" value="C:microtubule organizing center"/>
    <property type="evidence" value="ECO:0007669"/>
    <property type="project" value="TreeGrafter"/>
</dbReference>
<feature type="domain" description="HAUS augmin-like complex subunit 3 N-terminal" evidence="10">
    <location>
        <begin position="55"/>
        <end position="249"/>
    </location>
</feature>
<gene>
    <name evidence="11" type="ORF">GDO81_025914</name>
</gene>
<dbReference type="GO" id="GO:0051225">
    <property type="term" value="P:spindle assembly"/>
    <property type="evidence" value="ECO:0007669"/>
    <property type="project" value="InterPro"/>
</dbReference>
<evidence type="ECO:0000256" key="9">
    <source>
        <dbReference type="ARBA" id="ARBA00023306"/>
    </source>
</evidence>
<reference evidence="11" key="1">
    <citation type="thesis" date="2020" institute="ProQuest LLC" country="789 East Eisenhower Parkway, Ann Arbor, MI, USA">
        <title>Comparative Genomics and Chromosome Evolution.</title>
        <authorList>
            <person name="Mudd A.B."/>
        </authorList>
    </citation>
    <scope>NUCLEOTIDE SEQUENCE</scope>
    <source>
        <strain evidence="11">237g6f4</strain>
        <tissue evidence="11">Blood</tissue>
    </source>
</reference>
<evidence type="ECO:0000259" key="10">
    <source>
        <dbReference type="Pfam" id="PF14932"/>
    </source>
</evidence>
<evidence type="ECO:0000313" key="11">
    <source>
        <dbReference type="EMBL" id="KAG8548266.1"/>
    </source>
</evidence>
<evidence type="ECO:0000256" key="8">
    <source>
        <dbReference type="ARBA" id="ARBA00023212"/>
    </source>
</evidence>
<proteinExistence type="inferred from homology"/>
<keyword evidence="3" id="KW-0963">Cytoplasm</keyword>
<dbReference type="PANTHER" id="PTHR19378:SF6">
    <property type="entry name" value="HAUS AUGMIN-LIKE COMPLEX SUBUNIT 3 ISOFORM X1"/>
    <property type="match status" value="1"/>
</dbReference>
<evidence type="ECO:0000256" key="1">
    <source>
        <dbReference type="ARBA" id="ARBA00004186"/>
    </source>
</evidence>
<dbReference type="GO" id="GO:0072686">
    <property type="term" value="C:mitotic spindle"/>
    <property type="evidence" value="ECO:0007669"/>
    <property type="project" value="TreeGrafter"/>
</dbReference>
<dbReference type="InterPro" id="IPR026206">
    <property type="entry name" value="HAUS3"/>
</dbReference>
<protein>
    <recommendedName>
        <fullName evidence="10">HAUS augmin-like complex subunit 3 N-terminal domain-containing protein</fullName>
    </recommendedName>
</protein>
<evidence type="ECO:0000256" key="6">
    <source>
        <dbReference type="ARBA" id="ARBA00022776"/>
    </source>
</evidence>
<comment type="similarity">
    <text evidence="2">Belongs to the HAUS3 family.</text>
</comment>
<comment type="caution">
    <text evidence="11">The sequence shown here is derived from an EMBL/GenBank/DDBJ whole genome shotgun (WGS) entry which is preliminary data.</text>
</comment>
<accession>A0AAV6ZG75</accession>